<reference evidence="6 7" key="1">
    <citation type="journal article" date="2008" name="Nature">
        <title>The Trichoplax genome and the nature of placozoans.</title>
        <authorList>
            <person name="Srivastava M."/>
            <person name="Begovic E."/>
            <person name="Chapman J."/>
            <person name="Putnam N.H."/>
            <person name="Hellsten U."/>
            <person name="Kawashima T."/>
            <person name="Kuo A."/>
            <person name="Mitros T."/>
            <person name="Salamov A."/>
            <person name="Carpenter M.L."/>
            <person name="Signorovitch A.Y."/>
            <person name="Moreno M.A."/>
            <person name="Kamm K."/>
            <person name="Grimwood J."/>
            <person name="Schmutz J."/>
            <person name="Shapiro H."/>
            <person name="Grigoriev I.V."/>
            <person name="Buss L.W."/>
            <person name="Schierwater B."/>
            <person name="Dellaporta S.L."/>
            <person name="Rokhsar D.S."/>
        </authorList>
    </citation>
    <scope>NUCLEOTIDE SEQUENCE [LARGE SCALE GENOMIC DNA]</scope>
    <source>
        <strain evidence="6 7">Grell-BS-1999</strain>
    </source>
</reference>
<evidence type="ECO:0000313" key="7">
    <source>
        <dbReference type="Proteomes" id="UP000009022"/>
    </source>
</evidence>
<evidence type="ECO:0000259" key="2">
    <source>
        <dbReference type="Pfam" id="PF21047"/>
    </source>
</evidence>
<dbReference type="Pfam" id="PF23227">
    <property type="entry name" value="HEAT_MROH2B_C"/>
    <property type="match status" value="1"/>
</dbReference>
<dbReference type="OMA" id="EVYIKAM"/>
<dbReference type="GeneID" id="6750213"/>
<evidence type="ECO:0008006" key="8">
    <source>
        <dbReference type="Google" id="ProtNLM"/>
    </source>
</evidence>
<dbReference type="InterPro" id="IPR048465">
    <property type="entry name" value="Maestro-like_HEAT"/>
</dbReference>
<dbReference type="KEGG" id="tad:TRIADDRAFT_52558"/>
<feature type="domain" description="Maestro-like HEAT-repeats" evidence="2">
    <location>
        <begin position="884"/>
        <end position="1099"/>
    </location>
</feature>
<dbReference type="InterPro" id="IPR016024">
    <property type="entry name" value="ARM-type_fold"/>
</dbReference>
<dbReference type="InterPro" id="IPR055408">
    <property type="entry name" value="HEAT_MROH2B-like"/>
</dbReference>
<feature type="domain" description="MROH2B-like N-terminal HEAT-repeats" evidence="4">
    <location>
        <begin position="48"/>
        <end position="266"/>
    </location>
</feature>
<keyword evidence="1" id="KW-0677">Repeat</keyword>
<evidence type="ECO:0000259" key="4">
    <source>
        <dbReference type="Pfam" id="PF23221"/>
    </source>
</evidence>
<dbReference type="CTD" id="6750213"/>
<sequence length="1569" mass="175822">MSASGKQWLSEYGSEYSTGGQIDEMVLALIESCADKSESVRATVADSLTSIGKKKPALVLNFCKVFLEKRTKLDKGHRVLLLGVIKRIVTETIDTLPSQVGCDLVRLASSEMTASKEVIVDWQTAASEVLVALGSRFAKEVITSLLDKFGAGAIPHYFVVQTLANLASKNAYCVVPHLKDTFGRLLPMLGMAKSDNMKYIFSYALNRFCESISEYVANIDKAPDKKISSGMYFGEVSAGYDVLFGVWLQSKDSRLRSVVAEAIGQMALILPRDKIEEQSTKLISVIVSLYRKHSPNDHLLITECLCNILAAHLQVGCQIADSLADNVMATLHNQACAFADFGSTSSIKNHNEVLRCFAVIGPITSNRLIQFLLNKLENPNDKIRIGTLNILKHIINASGIPQDKMALIISGLKILLNETNNKVKQTLAQVISAMAHHEYLHLEGGQLLVEFIVRQCALTDNLQKTTKPDSEVSNASLRVMCGNVLQLVTTTVAHMQNVLWPTLIEFIVPMKYNNAAGVICRSAAFLANKKQSEESSDYYLDYACQVNLPKPVALLARLLVLAGLPKRSCGQGLHVLNFLLAMSSNINEAFADMWDSVLPRMITYLEDCITLEHSAGDDWNQKAWEDLVLKLLTKSLEEVEDENWTCELGSEMSSQIVMYESFPEEKASKNFLYKCIGVILRKTTNKAYVEKQLNIMFSSVNHTNQTEREGCAMGMGFASYAHLDAVLQKLEDVPKREMDKSEADVERIKSTLILSYGYVTYYSPVNLITSRIEVNILRVINPQFGNVKDSTVKQNLIRSVALIGHALHKDHLKFSFTFNKRDDLITHMLAEELAEKTLRSFNLMLCEILENGSPSNDFFMLYKVHKKIYSPHLENWIYSSHERERDRSLQSLAAILEWYLEHAESENKDGSSKKFGAVIARLAPRVADPLASVRESTITCTQLIFRIEMQFQAIGNDELVDAMDLLIERCRKEESTVITSVVNDYGKILAKKIREVELVEFIYLLLDGLVDCQLQSAVGTSAIINAVLRSRAGGLREEKLREKLEEIDDDKCIKGVRKSFRVLASYHLLPVLDVLLNFKLPYDRYVVGLWKTLAEEEEMLGSVCSHFMDLLKKSFPFQEQGRKEIIKIATEQPIAIACGFNELFKVPTAVSIAKRDYPQLFSTLLLRIGTCIKVQQVKEKSSKAHGVSPMRTAISAFQGFLTLSEEFEVLDEIDKEDGWDKIRHDKAYSDAIVAITSALCKSILLRPHIAKVIAYLMPALNGPYDNQRLIVAAFFAEIINQRCLGELGQADIIINCLLSRLVDDNLKVRMFCVRGLGNVASVGREHFNAYSTTVLSALMSGIDEKDDSDCDITLEAMSGLSRIIAELDETHVRSILINISLKIRPCFEKSEEKVRARAFTLFGHLSKFGDGPSKVPFLEQIQANMVSLLLHLNENEASVVKACKFTLRSIGPLLNNSEIDYMFQKYLLDDATLYYGEFLNNLTRLLISEYKEKTSLYVTGATRFFKSEWEEIRANAATLIGYYLGNLPNELRETISKEHVCNALKMLLKDTSPMVRSGCATATSLLYEY</sequence>
<dbReference type="Gene3D" id="1.25.10.10">
    <property type="entry name" value="Leucine-rich Repeat Variant"/>
    <property type="match status" value="2"/>
</dbReference>
<evidence type="ECO:0000313" key="6">
    <source>
        <dbReference type="EMBL" id="EDV29054.1"/>
    </source>
</evidence>
<organism evidence="6 7">
    <name type="scientific">Trichoplax adhaerens</name>
    <name type="common">Trichoplax reptans</name>
    <dbReference type="NCBI Taxonomy" id="10228"/>
    <lineage>
        <taxon>Eukaryota</taxon>
        <taxon>Metazoa</taxon>
        <taxon>Placozoa</taxon>
        <taxon>Uniplacotomia</taxon>
        <taxon>Trichoplacea</taxon>
        <taxon>Trichoplacidae</taxon>
        <taxon>Trichoplax</taxon>
    </lineage>
</organism>
<dbReference type="Proteomes" id="UP000009022">
    <property type="component" value="Unassembled WGS sequence"/>
</dbReference>
<dbReference type="InParanoid" id="B3RJ38"/>
<name>B3RJ38_TRIAD</name>
<dbReference type="OrthoDB" id="1884734at2759"/>
<evidence type="ECO:0000259" key="3">
    <source>
        <dbReference type="Pfam" id="PF23210"/>
    </source>
</evidence>
<dbReference type="PhylomeDB" id="B3RJ38"/>
<dbReference type="InterPro" id="IPR056282">
    <property type="entry name" value="MROH2B-like_N_HEAT"/>
</dbReference>
<dbReference type="eggNOG" id="KOG2032">
    <property type="taxonomic scope" value="Eukaryota"/>
</dbReference>
<dbReference type="InterPro" id="IPR055406">
    <property type="entry name" value="HEAT_Maestro"/>
</dbReference>
<dbReference type="GO" id="GO:0005737">
    <property type="term" value="C:cytoplasm"/>
    <property type="evidence" value="ECO:0000318"/>
    <property type="project" value="GO_Central"/>
</dbReference>
<keyword evidence="7" id="KW-1185">Reference proteome</keyword>
<dbReference type="FunCoup" id="B3RJ38">
    <property type="interactions" value="1032"/>
</dbReference>
<dbReference type="InterPro" id="IPR045206">
    <property type="entry name" value="Maestro_heat-like_prot"/>
</dbReference>
<evidence type="ECO:0000256" key="1">
    <source>
        <dbReference type="ARBA" id="ARBA00022737"/>
    </source>
</evidence>
<dbReference type="InterPro" id="IPR011989">
    <property type="entry name" value="ARM-like"/>
</dbReference>
<dbReference type="Pfam" id="PF23221">
    <property type="entry name" value="HEAT_MROH2B_1st"/>
    <property type="match status" value="1"/>
</dbReference>
<dbReference type="STRING" id="10228.B3RJ38"/>
<dbReference type="RefSeq" id="XP_002108256.1">
    <property type="nucleotide sequence ID" value="XM_002108220.1"/>
</dbReference>
<dbReference type="Pfam" id="PF23210">
    <property type="entry name" value="HEAT_Maestro_2"/>
    <property type="match status" value="1"/>
</dbReference>
<accession>B3RJ38</accession>
<dbReference type="Pfam" id="PF21047">
    <property type="entry name" value="HEAT_Maestro"/>
    <property type="match status" value="1"/>
</dbReference>
<dbReference type="SUPFAM" id="SSF48371">
    <property type="entry name" value="ARM repeat"/>
    <property type="match status" value="2"/>
</dbReference>
<dbReference type="PANTHER" id="PTHR23120:SF0">
    <property type="entry name" value="MAESTRO HEAT-LIKE REPEAT FAMILY MEMBER 1"/>
    <property type="match status" value="1"/>
</dbReference>
<dbReference type="EMBL" id="DS985241">
    <property type="protein sequence ID" value="EDV29054.1"/>
    <property type="molecule type" value="Genomic_DNA"/>
</dbReference>
<feature type="domain" description="MROH2B-like HEAT-repeats" evidence="3">
    <location>
        <begin position="270"/>
        <end position="830"/>
    </location>
</feature>
<evidence type="ECO:0000259" key="5">
    <source>
        <dbReference type="Pfam" id="PF23227"/>
    </source>
</evidence>
<proteinExistence type="predicted"/>
<dbReference type="HOGENOM" id="CLU_003168_0_1_1"/>
<feature type="domain" description="Maestro/Maestro-like HEAT-repeats" evidence="5">
    <location>
        <begin position="1293"/>
        <end position="1566"/>
    </location>
</feature>
<gene>
    <name evidence="6" type="ORF">TRIADDRAFT_52558</name>
</gene>
<dbReference type="PANTHER" id="PTHR23120">
    <property type="entry name" value="MAESTRO-RELATED HEAT DOMAIN-CONTAINING"/>
    <property type="match status" value="1"/>
</dbReference>
<protein>
    <recommendedName>
        <fullName evidence="8">Maestro heat-like repeat-containing protein family member 1</fullName>
    </recommendedName>
</protein>